<sequence>MSARRTPLTPEFITQWLNTWRSDGVHVSSHELMYYRSKVNAFQRFRRLHPPPGPSGALLSKFKGRGMEFDEFRHYQAGDDIRAIDWRVTARTGTPHTKLFREERERPVFVVVDLSDSMQFGSQLLFKSVQACHLAASLAWLAVARGDRIGAVITSQYGHVEIKPQARHHGVMQVIHHLVEQQQLALSGWQQQHRHQNVFAQALERLQQIARPGSIIYLISDWMSDDPALWRHCLALQRHCQLVPFTISDPLELALPKVNVNSPLAMTDGEQQVVFDTNNKHQRHAYAHSQQQRLHATLKQWQQLGCSLRLFSTADALENQWPGELL</sequence>
<name>A0A1I6GMR7_9GAMM</name>
<feature type="domain" description="DUF58" evidence="1">
    <location>
        <begin position="71"/>
        <end position="292"/>
    </location>
</feature>
<protein>
    <recommendedName>
        <fullName evidence="1">DUF58 domain-containing protein</fullName>
    </recommendedName>
</protein>
<dbReference type="AlphaFoldDB" id="A0A1I6GMR7"/>
<reference evidence="3" key="1">
    <citation type="submission" date="2016-10" db="EMBL/GenBank/DDBJ databases">
        <authorList>
            <person name="Varghese N."/>
            <person name="Submissions S."/>
        </authorList>
    </citation>
    <scope>NUCLEOTIDE SEQUENCE [LARGE SCALE GENOMIC DNA]</scope>
    <source>
        <strain evidence="3">CGMCC 1.7285</strain>
    </source>
</reference>
<dbReference type="PANTHER" id="PTHR33608:SF12">
    <property type="entry name" value="DUF58 DOMAIN-CONTAINING PROTEIN"/>
    <property type="match status" value="1"/>
</dbReference>
<dbReference type="Proteomes" id="UP000199424">
    <property type="component" value="Unassembled WGS sequence"/>
</dbReference>
<dbReference type="PANTHER" id="PTHR33608">
    <property type="entry name" value="BLL2464 PROTEIN"/>
    <property type="match status" value="1"/>
</dbReference>
<dbReference type="EMBL" id="FOYU01000001">
    <property type="protein sequence ID" value="SFR43357.1"/>
    <property type="molecule type" value="Genomic_DNA"/>
</dbReference>
<proteinExistence type="predicted"/>
<dbReference type="Pfam" id="PF01882">
    <property type="entry name" value="DUF58"/>
    <property type="match status" value="1"/>
</dbReference>
<evidence type="ECO:0000313" key="2">
    <source>
        <dbReference type="EMBL" id="SFR43357.1"/>
    </source>
</evidence>
<keyword evidence="3" id="KW-1185">Reference proteome</keyword>
<accession>A0A1I6GMR7</accession>
<dbReference type="RefSeq" id="WP_092855790.1">
    <property type="nucleotide sequence ID" value="NZ_FOYU01000001.1"/>
</dbReference>
<organism evidence="2 3">
    <name type="scientific">Pseudidiomarina maritima</name>
    <dbReference type="NCBI Taxonomy" id="519453"/>
    <lineage>
        <taxon>Bacteria</taxon>
        <taxon>Pseudomonadati</taxon>
        <taxon>Pseudomonadota</taxon>
        <taxon>Gammaproteobacteria</taxon>
        <taxon>Alteromonadales</taxon>
        <taxon>Idiomarinaceae</taxon>
        <taxon>Pseudidiomarina</taxon>
    </lineage>
</organism>
<evidence type="ECO:0000259" key="1">
    <source>
        <dbReference type="Pfam" id="PF01882"/>
    </source>
</evidence>
<dbReference type="SUPFAM" id="SSF53300">
    <property type="entry name" value="vWA-like"/>
    <property type="match status" value="1"/>
</dbReference>
<gene>
    <name evidence="2" type="ORF">SAMN04488070_0946</name>
</gene>
<dbReference type="InterPro" id="IPR002881">
    <property type="entry name" value="DUF58"/>
</dbReference>
<dbReference type="InterPro" id="IPR036465">
    <property type="entry name" value="vWFA_dom_sf"/>
</dbReference>
<evidence type="ECO:0000313" key="3">
    <source>
        <dbReference type="Proteomes" id="UP000199424"/>
    </source>
</evidence>